<feature type="domain" description="GH16" evidence="3">
    <location>
        <begin position="71"/>
        <end position="347"/>
    </location>
</feature>
<comment type="similarity">
    <text evidence="1">Belongs to the glycosyl hydrolase 16 family.</text>
</comment>
<dbReference type="PANTHER" id="PTHR10963:SF55">
    <property type="entry name" value="GLYCOSIDE HYDROLASE FAMILY 16 PROTEIN"/>
    <property type="match status" value="1"/>
</dbReference>
<gene>
    <name evidence="4" type="ORF">ACFODX_02860</name>
</gene>
<evidence type="ECO:0000313" key="4">
    <source>
        <dbReference type="EMBL" id="MFC3114480.1"/>
    </source>
</evidence>
<feature type="compositionally biased region" description="Low complexity" evidence="2">
    <location>
        <begin position="36"/>
        <end position="56"/>
    </location>
</feature>
<dbReference type="InterPro" id="IPR013320">
    <property type="entry name" value="ConA-like_dom_sf"/>
</dbReference>
<dbReference type="SUPFAM" id="SSF49899">
    <property type="entry name" value="Concanavalin A-like lectins/glucanases"/>
    <property type="match status" value="1"/>
</dbReference>
<evidence type="ECO:0000259" key="3">
    <source>
        <dbReference type="PROSITE" id="PS51762"/>
    </source>
</evidence>
<feature type="region of interest" description="Disordered" evidence="2">
    <location>
        <begin position="30"/>
        <end position="56"/>
    </location>
</feature>
<sequence length="539" mass="57625">MKFQQRGFGQPLAQLSLSLTLAALIGCGGSGGGSKPASSSSAPSSQAPSSQAASSQAVETSSSAASVVASSSSTASSVAANGWELVWSDEFDGTAIDTTKWSFERNCMGGGNNELQCYTNRSENAFVADGKLHIVARKETFSGQAKGDDDPSYNVNDTSVTRDYTSARLRSKNKGDWKYGRMEIRAKLPTGQGLWPAIWMLPTEWKYGGWPLSGEIDIMEAVNLNTTNGGNAVHGTLHYGDVWPNNKYTGTSTTPTANVWEEFHTYAVEWEEGEIRWYVNDKHFATQNQAGWYTSASTDDKAPFDEAFHLIMNVAVGGNWPGGPNNATTFPQEMQVESVKVYRCASNPTTGKGCATNVDPAIVPLTGHPQVSGDFAEPPLFNMYTDALATGLKFDSYNPQSQISYSQVDEDGRGKVINVIKTGSTGNVYFNIPAGSANLSSWATAGDLVFDLKVNSLAAGAKLLIKMDSGWPSVSDVEATLPATGTWGQYRISVANLIARGNSIQPGAANLASISNIFVIEPTAAMNVSFDNVRLEVPQ</sequence>
<accession>A0ABV7FA92</accession>
<dbReference type="PROSITE" id="PS51762">
    <property type="entry name" value="GH16_2"/>
    <property type="match status" value="1"/>
</dbReference>
<dbReference type="Gene3D" id="2.60.120.200">
    <property type="match status" value="1"/>
</dbReference>
<reference evidence="5" key="1">
    <citation type="journal article" date="2019" name="Int. J. Syst. Evol. Microbiol.">
        <title>The Global Catalogue of Microorganisms (GCM) 10K type strain sequencing project: providing services to taxonomists for standard genome sequencing and annotation.</title>
        <authorList>
            <consortium name="The Broad Institute Genomics Platform"/>
            <consortium name="The Broad Institute Genome Sequencing Center for Infectious Disease"/>
            <person name="Wu L."/>
            <person name="Ma J."/>
        </authorList>
    </citation>
    <scope>NUCLEOTIDE SEQUENCE [LARGE SCALE GENOMIC DNA]</scope>
    <source>
        <strain evidence="5">KCTC 52237</strain>
    </source>
</reference>
<evidence type="ECO:0000313" key="5">
    <source>
        <dbReference type="Proteomes" id="UP001595555"/>
    </source>
</evidence>
<dbReference type="Gene3D" id="2.60.120.430">
    <property type="entry name" value="Galactose-binding lectin"/>
    <property type="match status" value="1"/>
</dbReference>
<dbReference type="PANTHER" id="PTHR10963">
    <property type="entry name" value="GLYCOSYL HYDROLASE-RELATED"/>
    <property type="match status" value="1"/>
</dbReference>
<proteinExistence type="inferred from homology"/>
<dbReference type="EMBL" id="JBHRTF010000002">
    <property type="protein sequence ID" value="MFC3114480.1"/>
    <property type="molecule type" value="Genomic_DNA"/>
</dbReference>
<organism evidence="4 5">
    <name type="scientific">Cellvibrio fontiphilus</name>
    <dbReference type="NCBI Taxonomy" id="1815559"/>
    <lineage>
        <taxon>Bacteria</taxon>
        <taxon>Pseudomonadati</taxon>
        <taxon>Pseudomonadota</taxon>
        <taxon>Gammaproteobacteria</taxon>
        <taxon>Cellvibrionales</taxon>
        <taxon>Cellvibrionaceae</taxon>
        <taxon>Cellvibrio</taxon>
    </lineage>
</organism>
<dbReference type="InterPro" id="IPR000757">
    <property type="entry name" value="Beta-glucanase-like"/>
</dbReference>
<evidence type="ECO:0000256" key="1">
    <source>
        <dbReference type="ARBA" id="ARBA00006865"/>
    </source>
</evidence>
<keyword evidence="5" id="KW-1185">Reference proteome</keyword>
<dbReference type="InterPro" id="IPR050546">
    <property type="entry name" value="Glycosyl_Hydrlase_16"/>
</dbReference>
<dbReference type="Pfam" id="PF00722">
    <property type="entry name" value="Glyco_hydro_16"/>
    <property type="match status" value="1"/>
</dbReference>
<dbReference type="CDD" id="cd08023">
    <property type="entry name" value="GH16_laminarinase_like"/>
    <property type="match status" value="1"/>
</dbReference>
<dbReference type="Proteomes" id="UP001595555">
    <property type="component" value="Unassembled WGS sequence"/>
</dbReference>
<comment type="caution">
    <text evidence="4">The sequence shown here is derived from an EMBL/GenBank/DDBJ whole genome shotgun (WGS) entry which is preliminary data.</text>
</comment>
<dbReference type="PROSITE" id="PS51257">
    <property type="entry name" value="PROKAR_LIPOPROTEIN"/>
    <property type="match status" value="1"/>
</dbReference>
<protein>
    <submittedName>
        <fullName evidence="4">Family 16 glycosylhydrolase</fullName>
    </submittedName>
</protein>
<dbReference type="RefSeq" id="WP_378115859.1">
    <property type="nucleotide sequence ID" value="NZ_JBHRTF010000002.1"/>
</dbReference>
<evidence type="ECO:0000256" key="2">
    <source>
        <dbReference type="SAM" id="MobiDB-lite"/>
    </source>
</evidence>
<name>A0ABV7FA92_9GAMM</name>